<feature type="domain" description="Copper amine oxidase catalytic" evidence="10">
    <location>
        <begin position="374"/>
        <end position="788"/>
    </location>
</feature>
<dbReference type="InterPro" id="IPR015798">
    <property type="entry name" value="Cu_amine_oxidase_C"/>
</dbReference>
<evidence type="ECO:0000313" key="12">
    <source>
        <dbReference type="Proteomes" id="UP001634394"/>
    </source>
</evidence>
<dbReference type="PANTHER" id="PTHR10638">
    <property type="entry name" value="COPPER AMINE OXIDASE"/>
    <property type="match status" value="1"/>
</dbReference>
<keyword evidence="5 8" id="KW-0186">Copper</keyword>
<dbReference type="Proteomes" id="UP001634394">
    <property type="component" value="Unassembled WGS sequence"/>
</dbReference>
<feature type="active site" description="Proton acceptor" evidence="6">
    <location>
        <position position="445"/>
    </location>
</feature>
<dbReference type="EMBL" id="JBJQND010000014">
    <property type="protein sequence ID" value="KAL3854248.1"/>
    <property type="molecule type" value="Genomic_DNA"/>
</dbReference>
<dbReference type="InterPro" id="IPR049947">
    <property type="entry name" value="Cu_Am_Ox_Cu-bd"/>
</dbReference>
<dbReference type="PROSITE" id="PS01165">
    <property type="entry name" value="COPPER_AMINE_OXID_2"/>
    <property type="match status" value="1"/>
</dbReference>
<dbReference type="GO" id="GO:0009308">
    <property type="term" value="P:amine metabolic process"/>
    <property type="evidence" value="ECO:0007669"/>
    <property type="project" value="UniProtKB-UniRule"/>
</dbReference>
<dbReference type="PRINTS" id="PR00766">
    <property type="entry name" value="CUDAOXIDASE"/>
</dbReference>
<proteinExistence type="inferred from homology"/>
<feature type="modified residue" description="2',4',5'-topaquinone" evidence="7">
    <location>
        <position position="529"/>
    </location>
</feature>
<evidence type="ECO:0000256" key="5">
    <source>
        <dbReference type="ARBA" id="ARBA00023008"/>
    </source>
</evidence>
<evidence type="ECO:0000256" key="6">
    <source>
        <dbReference type="PIRSR" id="PIRSR600269-50"/>
    </source>
</evidence>
<dbReference type="InterPro" id="IPR016182">
    <property type="entry name" value="Cu_amine_oxidase_N-reg"/>
</dbReference>
<feature type="active site" description="Schiff-base intermediate with substrate; via topaquinone" evidence="6">
    <location>
        <position position="529"/>
    </location>
</feature>
<keyword evidence="12" id="KW-1185">Reference proteome</keyword>
<evidence type="ECO:0000313" key="11">
    <source>
        <dbReference type="EMBL" id="KAL3854248.1"/>
    </source>
</evidence>
<keyword evidence="9" id="KW-0812">Transmembrane</keyword>
<keyword evidence="3 6" id="KW-0801">TPQ</keyword>
<accession>A0ABD3V0W8</accession>
<comment type="cofactor">
    <cofactor evidence="8">
        <name>Cu cation</name>
        <dbReference type="ChEBI" id="CHEBI:23378"/>
    </cofactor>
    <text evidence="8">Contains 1 topaquinone per subunit.</text>
</comment>
<dbReference type="GO" id="GO:0016491">
    <property type="term" value="F:oxidoreductase activity"/>
    <property type="evidence" value="ECO:0007669"/>
    <property type="project" value="UniProtKB-KW"/>
</dbReference>
<evidence type="ECO:0000256" key="8">
    <source>
        <dbReference type="RuleBase" id="RU000672"/>
    </source>
</evidence>
<keyword evidence="4 8" id="KW-0560">Oxidoreductase</keyword>
<name>A0ABD3V0W8_SINWO</name>
<feature type="transmembrane region" description="Helical" evidence="9">
    <location>
        <begin position="34"/>
        <end position="59"/>
    </location>
</feature>
<keyword evidence="9" id="KW-0472">Membrane</keyword>
<evidence type="ECO:0000256" key="3">
    <source>
        <dbReference type="ARBA" id="ARBA00022772"/>
    </source>
</evidence>
<comment type="PTM">
    <text evidence="7 8">Topaquinone (TPQ) is generated by copper-dependent autoxidation of a specific tyrosyl residue.</text>
</comment>
<evidence type="ECO:0000256" key="4">
    <source>
        <dbReference type="ARBA" id="ARBA00023002"/>
    </source>
</evidence>
<evidence type="ECO:0000256" key="2">
    <source>
        <dbReference type="ARBA" id="ARBA00022723"/>
    </source>
</evidence>
<protein>
    <recommendedName>
        <fullName evidence="8">Amine oxidase</fullName>
        <ecNumber evidence="8">1.4.3.-</ecNumber>
    </recommendedName>
</protein>
<dbReference type="Gene3D" id="3.10.450.40">
    <property type="match status" value="2"/>
</dbReference>
<dbReference type="AlphaFoldDB" id="A0ABD3V0W8"/>
<dbReference type="EC" id="1.4.3.-" evidence="8"/>
<dbReference type="Pfam" id="PF01179">
    <property type="entry name" value="Cu_amine_oxid"/>
    <property type="match status" value="1"/>
</dbReference>
<gene>
    <name evidence="11" type="ORF">ACJMK2_013522</name>
</gene>
<dbReference type="InterPro" id="IPR000269">
    <property type="entry name" value="Cu_amine_oxidase"/>
</dbReference>
<dbReference type="Gene3D" id="2.70.98.20">
    <property type="entry name" value="Copper amine oxidase, catalytic domain"/>
    <property type="match status" value="1"/>
</dbReference>
<organism evidence="11 12">
    <name type="scientific">Sinanodonta woodiana</name>
    <name type="common">Chinese pond mussel</name>
    <name type="synonym">Anodonta woodiana</name>
    <dbReference type="NCBI Taxonomy" id="1069815"/>
    <lineage>
        <taxon>Eukaryota</taxon>
        <taxon>Metazoa</taxon>
        <taxon>Spiralia</taxon>
        <taxon>Lophotrochozoa</taxon>
        <taxon>Mollusca</taxon>
        <taxon>Bivalvia</taxon>
        <taxon>Autobranchia</taxon>
        <taxon>Heteroconchia</taxon>
        <taxon>Palaeoheterodonta</taxon>
        <taxon>Unionida</taxon>
        <taxon>Unionoidea</taxon>
        <taxon>Unionidae</taxon>
        <taxon>Unioninae</taxon>
        <taxon>Sinanodonta</taxon>
    </lineage>
</organism>
<evidence type="ECO:0000256" key="7">
    <source>
        <dbReference type="PIRSR" id="PIRSR600269-51"/>
    </source>
</evidence>
<keyword evidence="9" id="KW-1133">Transmembrane helix</keyword>
<dbReference type="PANTHER" id="PTHR10638:SF20">
    <property type="entry name" value="AMINE OXIDASE"/>
    <property type="match status" value="1"/>
</dbReference>
<comment type="similarity">
    <text evidence="1 8">Belongs to the copper/topaquinone oxidase family.</text>
</comment>
<comment type="caution">
    <text evidence="11">The sequence shown here is derived from an EMBL/GenBank/DDBJ whole genome shotgun (WGS) entry which is preliminary data.</text>
</comment>
<dbReference type="SUPFAM" id="SSF49998">
    <property type="entry name" value="Amine oxidase catalytic domain"/>
    <property type="match status" value="1"/>
</dbReference>
<reference evidence="11 12" key="1">
    <citation type="submission" date="2024-11" db="EMBL/GenBank/DDBJ databases">
        <title>Chromosome-level genome assembly of the freshwater bivalve Anodonta woodiana.</title>
        <authorList>
            <person name="Chen X."/>
        </authorList>
    </citation>
    <scope>NUCLEOTIDE SEQUENCE [LARGE SCALE GENOMIC DNA]</scope>
    <source>
        <strain evidence="11">MN2024</strain>
        <tissue evidence="11">Gills</tissue>
    </source>
</reference>
<sequence>MTSTRGLDDDNVNSPLRRRNVEHMRKKAKICLNFRSNLFVLVVFVVGLIGGILIGIYVYHGSKSQNSCHDQSFQWPTLDGTIPATSPKTNIEQCPNKNPNNYAPYESNIFAPLTTKEMKEVSEILWQKRYITTIGQTPSSLRENFIVFMYLYPPRKKDAINYLYHNGMKPARYAIVHIQRGAIQVPDVMEYKVGPLGSPSVAIVIPLTNPGEIHFNSRPYDIVEEYALTLLVERDMKTLETLTRESFDGATFPDDLCINYQTGPPGITAVERETRFIIGFRIVEDGDVLNFLPLSGTVHNPGTNVSEWYSHSYYYLNQGPYRTASDLLVAYNNDMIRKVRIPPEYRSKLQKRVFPQRDRSLPLRENADQPGARSYMPKGPRFSIDGTKVTWMGWSFHISGGQVRGPALFDIRFKGNQIAYELAVNDISLVYAMDSSGHNNIIYMDASYSIMGGLTPTTVFRDVDCPSYAAVLNTSYWSSLYQKADDMKSVCVFEADGQDALWRHFSANFSGGMRNRYLVVRVPLAVGNYDYTFEFQFYLDGRLYTKGKATGFILTSFWDEHNPNVEGDKTRDAFGYRVSQYQTGPIHDHTFGFKVDMDVLDSNNSFETIHWKSGNIFDALKTQSNIKQVPPYFIYNETRYLEFETMQKEAGYRLDYNNQKLFVVVNENKKNKWGAKRGYRIVPLATGAQSMSDEHPAMKALSFTKYHITVTKRKEEEMYLSSIYDINRMDGPKGHLDLMLDNESIVNEDIVSWITVGILHVPTSEDFPMTPSMETGFLLKPFNFFDTTATFDMPQYFEEQGTTSVEHEPTFDACVEPNIEY</sequence>
<evidence type="ECO:0000256" key="1">
    <source>
        <dbReference type="ARBA" id="ARBA00007983"/>
    </source>
</evidence>
<evidence type="ECO:0000256" key="9">
    <source>
        <dbReference type="SAM" id="Phobius"/>
    </source>
</evidence>
<evidence type="ECO:0000259" key="10">
    <source>
        <dbReference type="Pfam" id="PF01179"/>
    </source>
</evidence>
<dbReference type="SUPFAM" id="SSF54416">
    <property type="entry name" value="Amine oxidase N-terminal region"/>
    <property type="match status" value="1"/>
</dbReference>
<keyword evidence="2 8" id="KW-0479">Metal-binding</keyword>
<dbReference type="GO" id="GO:0046872">
    <property type="term" value="F:metal ion binding"/>
    <property type="evidence" value="ECO:0007669"/>
    <property type="project" value="UniProtKB-KW"/>
</dbReference>
<dbReference type="InterPro" id="IPR036460">
    <property type="entry name" value="Cu_amine_oxidase_C_sf"/>
</dbReference>